<dbReference type="PANTHER" id="PTHR43071">
    <property type="entry name" value="2-AMINO-4-HYDROXY-6-HYDROXYMETHYLDIHYDROPTERIDINE PYROPHOSPHOKINASE"/>
    <property type="match status" value="1"/>
</dbReference>
<dbReference type="PANTHER" id="PTHR43071:SF1">
    <property type="entry name" value="2-AMINO-4-HYDROXY-6-HYDROXYMETHYLDIHYDROPTERIDINE PYROPHOSPHOKINASE"/>
    <property type="match status" value="1"/>
</dbReference>
<dbReference type="AlphaFoldDB" id="A0A328B210"/>
<dbReference type="UniPathway" id="UPA00077">
    <property type="reaction ID" value="UER00155"/>
</dbReference>
<evidence type="ECO:0000256" key="10">
    <source>
        <dbReference type="ARBA" id="ARBA00029409"/>
    </source>
</evidence>
<evidence type="ECO:0000256" key="3">
    <source>
        <dbReference type="ARBA" id="ARBA00013253"/>
    </source>
</evidence>
<dbReference type="CDD" id="cd00483">
    <property type="entry name" value="HPPK"/>
    <property type="match status" value="1"/>
</dbReference>
<evidence type="ECO:0000256" key="12">
    <source>
        <dbReference type="ARBA" id="ARBA00033413"/>
    </source>
</evidence>
<sequence>MALGSNLAGDFASSEALLEATLAHFAQAGLPVLARSGWWRSAAWPDPDGPEYRNGVVIVEANGGPRTVLEGLFSLEQMFGRERAARNAARTLDLDLIAYGRQVIEAPELVLPHPRAHERLFVMGPLAEIAPAWRHPVLGRTAAELAAAATVGADAGPV</sequence>
<dbReference type="SUPFAM" id="SSF55083">
    <property type="entry name" value="6-hydroxymethyl-7,8-dihydropterin pyrophosphokinase, HPPK"/>
    <property type="match status" value="1"/>
</dbReference>
<reference evidence="15" key="1">
    <citation type="submission" date="2018-05" db="EMBL/GenBank/DDBJ databases">
        <authorList>
            <person name="Li X."/>
        </authorList>
    </citation>
    <scope>NUCLEOTIDE SEQUENCE [LARGE SCALE GENOMIC DNA]</scope>
    <source>
        <strain evidence="15">HKS-05</strain>
    </source>
</reference>
<keyword evidence="7 14" id="KW-0418">Kinase</keyword>
<dbReference type="NCBIfam" id="TIGR01498">
    <property type="entry name" value="folK"/>
    <property type="match status" value="1"/>
</dbReference>
<dbReference type="PROSITE" id="PS00794">
    <property type="entry name" value="HPPK"/>
    <property type="match status" value="1"/>
</dbReference>
<evidence type="ECO:0000259" key="13">
    <source>
        <dbReference type="PROSITE" id="PS00794"/>
    </source>
</evidence>
<organism evidence="14 15">
    <name type="scientific">Phenylobacterium hankyongense</name>
    <dbReference type="NCBI Taxonomy" id="1813876"/>
    <lineage>
        <taxon>Bacteria</taxon>
        <taxon>Pseudomonadati</taxon>
        <taxon>Pseudomonadota</taxon>
        <taxon>Alphaproteobacteria</taxon>
        <taxon>Caulobacterales</taxon>
        <taxon>Caulobacteraceae</taxon>
        <taxon>Phenylobacterium</taxon>
    </lineage>
</organism>
<dbReference type="GO" id="GO:0046656">
    <property type="term" value="P:folic acid biosynthetic process"/>
    <property type="evidence" value="ECO:0007669"/>
    <property type="project" value="UniProtKB-KW"/>
</dbReference>
<comment type="similarity">
    <text evidence="2">Belongs to the HPPK family.</text>
</comment>
<dbReference type="EMBL" id="QFYP01000001">
    <property type="protein sequence ID" value="RAK61492.1"/>
    <property type="molecule type" value="Genomic_DNA"/>
</dbReference>
<name>A0A328B210_9CAUL</name>
<dbReference type="GO" id="GO:0003848">
    <property type="term" value="F:2-amino-4-hydroxy-6-hydroxymethyldihydropteridine diphosphokinase activity"/>
    <property type="evidence" value="ECO:0007669"/>
    <property type="project" value="UniProtKB-EC"/>
</dbReference>
<dbReference type="GO" id="GO:0005524">
    <property type="term" value="F:ATP binding"/>
    <property type="evidence" value="ECO:0007669"/>
    <property type="project" value="UniProtKB-KW"/>
</dbReference>
<dbReference type="OrthoDB" id="9808041at2"/>
<evidence type="ECO:0000256" key="5">
    <source>
        <dbReference type="ARBA" id="ARBA00022679"/>
    </source>
</evidence>
<dbReference type="InterPro" id="IPR035907">
    <property type="entry name" value="Hppk_sf"/>
</dbReference>
<keyword evidence="6" id="KW-0547">Nucleotide-binding</keyword>
<evidence type="ECO:0000256" key="9">
    <source>
        <dbReference type="ARBA" id="ARBA00022909"/>
    </source>
</evidence>
<evidence type="ECO:0000256" key="6">
    <source>
        <dbReference type="ARBA" id="ARBA00022741"/>
    </source>
</evidence>
<dbReference type="InterPro" id="IPR000550">
    <property type="entry name" value="Hppk"/>
</dbReference>
<comment type="pathway">
    <text evidence="1">Cofactor biosynthesis; tetrahydrofolate biosynthesis; 2-amino-4-hydroxy-6-hydroxymethyl-7,8-dihydropteridine diphosphate from 7,8-dihydroneopterin triphosphate: step 4/4.</text>
</comment>
<evidence type="ECO:0000256" key="4">
    <source>
        <dbReference type="ARBA" id="ARBA00016218"/>
    </source>
</evidence>
<evidence type="ECO:0000313" key="15">
    <source>
        <dbReference type="Proteomes" id="UP000249842"/>
    </source>
</evidence>
<comment type="function">
    <text evidence="10">Catalyzes the transfer of pyrophosphate from adenosine triphosphate (ATP) to 6-hydroxymethyl-7,8-dihydropterin, an enzymatic step in folate biosynthesis pathway.</text>
</comment>
<dbReference type="EC" id="2.7.6.3" evidence="3"/>
<dbReference type="Proteomes" id="UP000249842">
    <property type="component" value="Unassembled WGS sequence"/>
</dbReference>
<dbReference type="Gene3D" id="3.30.70.560">
    <property type="entry name" value="7,8-Dihydro-6-hydroxymethylpterin-pyrophosphokinase HPPK"/>
    <property type="match status" value="1"/>
</dbReference>
<accession>A0A328B210</accession>
<evidence type="ECO:0000256" key="11">
    <source>
        <dbReference type="ARBA" id="ARBA00029766"/>
    </source>
</evidence>
<feature type="domain" description="7,8-dihydro-6-hydroxymethylpterin-pyrophosphokinase" evidence="13">
    <location>
        <begin position="86"/>
        <end position="97"/>
    </location>
</feature>
<dbReference type="GO" id="GO:0016301">
    <property type="term" value="F:kinase activity"/>
    <property type="evidence" value="ECO:0007669"/>
    <property type="project" value="UniProtKB-KW"/>
</dbReference>
<evidence type="ECO:0000256" key="8">
    <source>
        <dbReference type="ARBA" id="ARBA00022840"/>
    </source>
</evidence>
<comment type="caution">
    <text evidence="14">The sequence shown here is derived from an EMBL/GenBank/DDBJ whole genome shotgun (WGS) entry which is preliminary data.</text>
</comment>
<evidence type="ECO:0000256" key="7">
    <source>
        <dbReference type="ARBA" id="ARBA00022777"/>
    </source>
</evidence>
<dbReference type="GO" id="GO:0046654">
    <property type="term" value="P:tetrahydrofolate biosynthetic process"/>
    <property type="evidence" value="ECO:0007669"/>
    <property type="project" value="UniProtKB-UniPathway"/>
</dbReference>
<keyword evidence="8" id="KW-0067">ATP-binding</keyword>
<keyword evidence="5 14" id="KW-0808">Transferase</keyword>
<evidence type="ECO:0000313" key="14">
    <source>
        <dbReference type="EMBL" id="RAK61492.1"/>
    </source>
</evidence>
<keyword evidence="9" id="KW-0289">Folate biosynthesis</keyword>
<dbReference type="Pfam" id="PF01288">
    <property type="entry name" value="HPPK"/>
    <property type="match status" value="1"/>
</dbReference>
<proteinExistence type="inferred from homology"/>
<dbReference type="RefSeq" id="WP_111458783.1">
    <property type="nucleotide sequence ID" value="NZ_QFYP01000001.1"/>
</dbReference>
<gene>
    <name evidence="14" type="primary">folK</name>
    <name evidence="14" type="ORF">DJ021_17625</name>
</gene>
<protein>
    <recommendedName>
        <fullName evidence="4">2-amino-4-hydroxy-6-hydroxymethyldihydropteridine pyrophosphokinase</fullName>
        <ecNumber evidence="3">2.7.6.3</ecNumber>
    </recommendedName>
    <alternativeName>
        <fullName evidence="11">6-hydroxymethyl-7,8-dihydropterin pyrophosphokinase</fullName>
    </alternativeName>
    <alternativeName>
        <fullName evidence="12">7,8-dihydro-6-hydroxymethylpterin-pyrophosphokinase</fullName>
    </alternativeName>
</protein>
<evidence type="ECO:0000256" key="2">
    <source>
        <dbReference type="ARBA" id="ARBA00005810"/>
    </source>
</evidence>
<keyword evidence="15" id="KW-1185">Reference proteome</keyword>
<evidence type="ECO:0000256" key="1">
    <source>
        <dbReference type="ARBA" id="ARBA00005051"/>
    </source>
</evidence>